<comment type="caution">
    <text evidence="1">The sequence shown here is derived from an EMBL/GenBank/DDBJ whole genome shotgun (WGS) entry which is preliminary data.</text>
</comment>
<dbReference type="Gene3D" id="3.30.530.20">
    <property type="match status" value="1"/>
</dbReference>
<dbReference type="SUPFAM" id="SSF55961">
    <property type="entry name" value="Bet v1-like"/>
    <property type="match status" value="1"/>
</dbReference>
<dbReference type="EMBL" id="BAAABX010000010">
    <property type="protein sequence ID" value="GAA0392532.1"/>
    <property type="molecule type" value="Genomic_DNA"/>
</dbReference>
<reference evidence="2" key="1">
    <citation type="journal article" date="2019" name="Int. J. Syst. Evol. Microbiol.">
        <title>The Global Catalogue of Microorganisms (GCM) 10K type strain sequencing project: providing services to taxonomists for standard genome sequencing and annotation.</title>
        <authorList>
            <consortium name="The Broad Institute Genomics Platform"/>
            <consortium name="The Broad Institute Genome Sequencing Center for Infectious Disease"/>
            <person name="Wu L."/>
            <person name="Ma J."/>
        </authorList>
    </citation>
    <scope>NUCLEOTIDE SEQUENCE [LARGE SCALE GENOMIC DNA]</scope>
    <source>
        <strain evidence="2">JCM 4788</strain>
    </source>
</reference>
<sequence>MREIATWTDIGAPPARVWEVLTDLEHYRDWNPFVREASGSVAVGSRLRLRMHPAHRRPMTFHPRVRAVVPERELRWRGRLLVPGLFDGEHRFVLTDLDGGGTRLVQSERFTGLLVPFLKRTIADTAGDFEAFNRALRRRAEGRATPADCSGR</sequence>
<dbReference type="Pfam" id="PF10604">
    <property type="entry name" value="Polyketide_cyc2"/>
    <property type="match status" value="1"/>
</dbReference>
<organism evidence="1 2">
    <name type="scientific">Streptomyces luteireticuli</name>
    <dbReference type="NCBI Taxonomy" id="173858"/>
    <lineage>
        <taxon>Bacteria</taxon>
        <taxon>Bacillati</taxon>
        <taxon>Actinomycetota</taxon>
        <taxon>Actinomycetes</taxon>
        <taxon>Kitasatosporales</taxon>
        <taxon>Streptomycetaceae</taxon>
        <taxon>Streptomyces</taxon>
    </lineage>
</organism>
<dbReference type="PANTHER" id="PTHR36166:SF1">
    <property type="entry name" value="SRPBCC DOMAIN-CONTAINING PROTEIN"/>
    <property type="match status" value="1"/>
</dbReference>
<dbReference type="InterPro" id="IPR019587">
    <property type="entry name" value="Polyketide_cyclase/dehydratase"/>
</dbReference>
<dbReference type="PANTHER" id="PTHR36166">
    <property type="entry name" value="CHROMOSOME 9, WHOLE GENOME SHOTGUN SEQUENCE"/>
    <property type="match status" value="1"/>
</dbReference>
<dbReference type="InterPro" id="IPR023393">
    <property type="entry name" value="START-like_dom_sf"/>
</dbReference>
<evidence type="ECO:0000313" key="2">
    <source>
        <dbReference type="Proteomes" id="UP001500879"/>
    </source>
</evidence>
<name>A0ABP3I6Z8_9ACTN</name>
<evidence type="ECO:0000313" key="1">
    <source>
        <dbReference type="EMBL" id="GAA0392532.1"/>
    </source>
</evidence>
<proteinExistence type="predicted"/>
<dbReference type="Proteomes" id="UP001500879">
    <property type="component" value="Unassembled WGS sequence"/>
</dbReference>
<gene>
    <name evidence="1" type="ORF">GCM10010357_11590</name>
</gene>
<evidence type="ECO:0008006" key="3">
    <source>
        <dbReference type="Google" id="ProtNLM"/>
    </source>
</evidence>
<dbReference type="RefSeq" id="WP_344020566.1">
    <property type="nucleotide sequence ID" value="NZ_BAAABX010000010.1"/>
</dbReference>
<accession>A0ABP3I6Z8</accession>
<protein>
    <recommendedName>
        <fullName evidence="3">SRPBCC domain-containing protein</fullName>
    </recommendedName>
</protein>
<keyword evidence="2" id="KW-1185">Reference proteome</keyword>
<dbReference type="CDD" id="cd07822">
    <property type="entry name" value="SRPBCC_4"/>
    <property type="match status" value="1"/>
</dbReference>